<accession>A0A5Q2FJW9</accession>
<reference evidence="1 2" key="1">
    <citation type="submission" date="2019-10" db="EMBL/GenBank/DDBJ databases">
        <title>Genomic analysis of Raineyella sp. CBA3103.</title>
        <authorList>
            <person name="Roh S.W."/>
        </authorList>
    </citation>
    <scope>NUCLEOTIDE SEQUENCE [LARGE SCALE GENOMIC DNA]</scope>
    <source>
        <strain evidence="1 2">CBA3103</strain>
    </source>
</reference>
<organism evidence="1 2">
    <name type="scientific">Raineyella fluvialis</name>
    <dbReference type="NCBI Taxonomy" id="2662261"/>
    <lineage>
        <taxon>Bacteria</taxon>
        <taxon>Bacillati</taxon>
        <taxon>Actinomycetota</taxon>
        <taxon>Actinomycetes</taxon>
        <taxon>Propionibacteriales</taxon>
        <taxon>Propionibacteriaceae</taxon>
        <taxon>Raineyella</taxon>
    </lineage>
</organism>
<evidence type="ECO:0000313" key="1">
    <source>
        <dbReference type="EMBL" id="QGF24955.1"/>
    </source>
</evidence>
<gene>
    <name evidence="1" type="ORF">Rai3103_16515</name>
</gene>
<protein>
    <submittedName>
        <fullName evidence="1">Uncharacterized protein</fullName>
    </submittedName>
</protein>
<proteinExistence type="predicted"/>
<dbReference type="RefSeq" id="WP_153573484.1">
    <property type="nucleotide sequence ID" value="NZ_CP045725.1"/>
</dbReference>
<name>A0A5Q2FJW9_9ACTN</name>
<dbReference type="AlphaFoldDB" id="A0A5Q2FJW9"/>
<dbReference type="Proteomes" id="UP000386847">
    <property type="component" value="Chromosome"/>
</dbReference>
<keyword evidence="2" id="KW-1185">Reference proteome</keyword>
<sequence>MVQGPDAAHHVSDPDALLGLSDEGSSALDEALAAALAHQPGDWILALPRPGRLGPLRGPLPLTRAALEAEAAVLPRAGGAAWIPARVGPAIQWRLVRADRPFPPVSSAEAEHALTEAVRAATGELDRLGMVSGRRPGGEGLELPPSYPARQRASAARAVRLAEACTVGLADESGLLHAHAMEIRARALRTLLNAALDSLEASCAWQAD</sequence>
<evidence type="ECO:0000313" key="2">
    <source>
        <dbReference type="Proteomes" id="UP000386847"/>
    </source>
</evidence>
<dbReference type="EMBL" id="CP045725">
    <property type="protein sequence ID" value="QGF24955.1"/>
    <property type="molecule type" value="Genomic_DNA"/>
</dbReference>
<dbReference type="KEGG" id="rain:Rai3103_16515"/>